<sequence>MKIINKVHLLFTIVVILLSAYLFLQQRNVKKIAVVNAQLVLEKYDGFKEAQDLYEIKTKEMSETFEKQKRAYESKSNELEIIKKKLSKSELEVKKGELEILRAKTAQLGKAIENKAKVQEEELLQGVYNKVNDYVKRYAEANNIDLIEGVTGSGNILYASDRIDITEIIIEGLNKEYVEGIKD</sequence>
<feature type="coiled-coil region" evidence="3">
    <location>
        <begin position="65"/>
        <end position="121"/>
    </location>
</feature>
<organism evidence="5 6">
    <name type="scientific">Aquimarina gracilis</name>
    <dbReference type="NCBI Taxonomy" id="874422"/>
    <lineage>
        <taxon>Bacteria</taxon>
        <taxon>Pseudomonadati</taxon>
        <taxon>Bacteroidota</taxon>
        <taxon>Flavobacteriia</taxon>
        <taxon>Flavobacteriales</taxon>
        <taxon>Flavobacteriaceae</taxon>
        <taxon>Aquimarina</taxon>
    </lineage>
</organism>
<keyword evidence="4" id="KW-1133">Transmembrane helix</keyword>
<evidence type="ECO:0000256" key="4">
    <source>
        <dbReference type="SAM" id="Phobius"/>
    </source>
</evidence>
<keyword evidence="3" id="KW-0175">Coiled coil</keyword>
<reference evidence="5 6" key="1">
    <citation type="journal article" date="2013" name="Int. J. Syst. Evol. Microbiol.">
        <title>Aquimarina gracilis sp. nov., isolated from the gut microflora of a mussel, Mytilus coruscus, and emended description of Aquimarina spongiae.</title>
        <authorList>
            <person name="Park S.C."/>
            <person name="Choe H.N."/>
            <person name="Baik K.S."/>
            <person name="Seong C.N."/>
        </authorList>
    </citation>
    <scope>NUCLEOTIDE SEQUENCE [LARGE SCALE GENOMIC DNA]</scope>
    <source>
        <strain evidence="5 6">PSC32</strain>
    </source>
</reference>
<dbReference type="PANTHER" id="PTHR35089">
    <property type="entry name" value="CHAPERONE PROTEIN SKP"/>
    <property type="match status" value="1"/>
</dbReference>
<name>A0ABU5ZW14_9FLAO</name>
<dbReference type="SMART" id="SM00935">
    <property type="entry name" value="OmpH"/>
    <property type="match status" value="1"/>
</dbReference>
<keyword evidence="2" id="KW-0732">Signal</keyword>
<evidence type="ECO:0000256" key="2">
    <source>
        <dbReference type="ARBA" id="ARBA00022729"/>
    </source>
</evidence>
<comment type="caution">
    <text evidence="5">The sequence shown here is derived from an EMBL/GenBank/DDBJ whole genome shotgun (WGS) entry which is preliminary data.</text>
</comment>
<protein>
    <submittedName>
        <fullName evidence="5">OmpH family outer membrane protein</fullName>
    </submittedName>
</protein>
<dbReference type="Pfam" id="PF03938">
    <property type="entry name" value="OmpH"/>
    <property type="match status" value="1"/>
</dbReference>
<dbReference type="SUPFAM" id="SSF111384">
    <property type="entry name" value="OmpH-like"/>
    <property type="match status" value="1"/>
</dbReference>
<gene>
    <name evidence="5" type="ORF">U6A24_11280</name>
</gene>
<feature type="transmembrane region" description="Helical" evidence="4">
    <location>
        <begin position="7"/>
        <end position="24"/>
    </location>
</feature>
<dbReference type="PANTHER" id="PTHR35089:SF1">
    <property type="entry name" value="CHAPERONE PROTEIN SKP"/>
    <property type="match status" value="1"/>
</dbReference>
<proteinExistence type="inferred from homology"/>
<dbReference type="Gene3D" id="3.30.910.20">
    <property type="entry name" value="Skp domain"/>
    <property type="match status" value="1"/>
</dbReference>
<evidence type="ECO:0000256" key="3">
    <source>
        <dbReference type="SAM" id="Coils"/>
    </source>
</evidence>
<dbReference type="Proteomes" id="UP001327027">
    <property type="component" value="Unassembled WGS sequence"/>
</dbReference>
<evidence type="ECO:0000313" key="6">
    <source>
        <dbReference type="Proteomes" id="UP001327027"/>
    </source>
</evidence>
<accession>A0ABU5ZW14</accession>
<evidence type="ECO:0000256" key="1">
    <source>
        <dbReference type="ARBA" id="ARBA00009091"/>
    </source>
</evidence>
<keyword evidence="6" id="KW-1185">Reference proteome</keyword>
<evidence type="ECO:0000313" key="5">
    <source>
        <dbReference type="EMBL" id="MEB3346048.1"/>
    </source>
</evidence>
<keyword evidence="4" id="KW-0472">Membrane</keyword>
<dbReference type="RefSeq" id="WP_324180078.1">
    <property type="nucleotide sequence ID" value="NZ_BAABAW010000006.1"/>
</dbReference>
<comment type="similarity">
    <text evidence="1">Belongs to the Skp family.</text>
</comment>
<dbReference type="InterPro" id="IPR024930">
    <property type="entry name" value="Skp_dom_sf"/>
</dbReference>
<keyword evidence="4" id="KW-0812">Transmembrane</keyword>
<dbReference type="InterPro" id="IPR005632">
    <property type="entry name" value="Chaperone_Skp"/>
</dbReference>
<dbReference type="EMBL" id="JAYKLX010000005">
    <property type="protein sequence ID" value="MEB3346048.1"/>
    <property type="molecule type" value="Genomic_DNA"/>
</dbReference>